<proteinExistence type="inferred from homology"/>
<evidence type="ECO:0000313" key="3">
    <source>
        <dbReference type="EMBL" id="TXE10228.1"/>
    </source>
</evidence>
<dbReference type="EMBL" id="VORW01000008">
    <property type="protein sequence ID" value="TXE10228.1"/>
    <property type="molecule type" value="Genomic_DNA"/>
</dbReference>
<name>A0A5C7ANK4_9BACT</name>
<keyword evidence="3" id="KW-0808">Transferase</keyword>
<dbReference type="SUPFAM" id="SSF56672">
    <property type="entry name" value="DNA/RNA polymerases"/>
    <property type="match status" value="1"/>
</dbReference>
<organism evidence="3 4">
    <name type="scientific">Algoriphagus aquimarinus</name>
    <dbReference type="NCBI Taxonomy" id="237018"/>
    <lineage>
        <taxon>Bacteria</taxon>
        <taxon>Pseudomonadati</taxon>
        <taxon>Bacteroidota</taxon>
        <taxon>Cytophagia</taxon>
        <taxon>Cytophagales</taxon>
        <taxon>Cyclobacteriaceae</taxon>
        <taxon>Algoriphagus</taxon>
    </lineage>
</organism>
<protein>
    <submittedName>
        <fullName evidence="3">Group II intron reverse transcriptase/maturase</fullName>
        <ecNumber evidence="3">2.7.7.49</ecNumber>
    </submittedName>
</protein>
<dbReference type="NCBIfam" id="TIGR04416">
    <property type="entry name" value="group_II_RT_mat"/>
    <property type="match status" value="1"/>
</dbReference>
<dbReference type="InterPro" id="IPR030931">
    <property type="entry name" value="Group_II_RT_mat"/>
</dbReference>
<evidence type="ECO:0000313" key="4">
    <source>
        <dbReference type="Proteomes" id="UP000321935"/>
    </source>
</evidence>
<dbReference type="Pfam" id="PF08388">
    <property type="entry name" value="GIIM"/>
    <property type="match status" value="1"/>
</dbReference>
<dbReference type="InterPro" id="IPR043502">
    <property type="entry name" value="DNA/RNA_pol_sf"/>
</dbReference>
<dbReference type="PANTHER" id="PTHR34047:SF3">
    <property type="entry name" value="BLR2052 PROTEIN"/>
    <property type="match status" value="1"/>
</dbReference>
<evidence type="ECO:0000259" key="2">
    <source>
        <dbReference type="PROSITE" id="PS50878"/>
    </source>
</evidence>
<dbReference type="OrthoDB" id="9780724at2"/>
<dbReference type="CDD" id="cd01651">
    <property type="entry name" value="RT_G2_intron"/>
    <property type="match status" value="1"/>
</dbReference>
<dbReference type="AlphaFoldDB" id="A0A5C7ANK4"/>
<feature type="domain" description="Reverse transcriptase" evidence="2">
    <location>
        <begin position="52"/>
        <end position="293"/>
    </location>
</feature>
<keyword evidence="3" id="KW-0695">RNA-directed DNA polymerase</keyword>
<keyword evidence="3" id="KW-0548">Nucleotidyltransferase</keyword>
<dbReference type="InterPro" id="IPR051083">
    <property type="entry name" value="GrpII_Intron_Splice-Mob/Def"/>
</dbReference>
<reference evidence="3 4" key="1">
    <citation type="submission" date="2019-08" db="EMBL/GenBank/DDBJ databases">
        <title>Genomes sequence of Algoriphagus aquimarinus ACAM450.</title>
        <authorList>
            <person name="Bowman J.P."/>
        </authorList>
    </citation>
    <scope>NUCLEOTIDE SEQUENCE [LARGE SCALE GENOMIC DNA]</scope>
    <source>
        <strain evidence="3 4">ACAM 450</strain>
    </source>
</reference>
<dbReference type="InterPro" id="IPR013597">
    <property type="entry name" value="Mat_intron_G2"/>
</dbReference>
<dbReference type="GO" id="GO:0003964">
    <property type="term" value="F:RNA-directed DNA polymerase activity"/>
    <property type="evidence" value="ECO:0007669"/>
    <property type="project" value="UniProtKB-KW"/>
</dbReference>
<accession>A0A5C7ANK4</accession>
<gene>
    <name evidence="3" type="primary">ltrA</name>
    <name evidence="3" type="ORF">ESV85_12880</name>
</gene>
<comment type="caution">
    <text evidence="3">The sequence shown here is derived from an EMBL/GenBank/DDBJ whole genome shotgun (WGS) entry which is preliminary data.</text>
</comment>
<dbReference type="Pfam" id="PF00078">
    <property type="entry name" value="RVT_1"/>
    <property type="match status" value="1"/>
</dbReference>
<evidence type="ECO:0000256" key="1">
    <source>
        <dbReference type="ARBA" id="ARBA00034120"/>
    </source>
</evidence>
<dbReference type="InterPro" id="IPR000477">
    <property type="entry name" value="RT_dom"/>
</dbReference>
<dbReference type="Proteomes" id="UP000321935">
    <property type="component" value="Unassembled WGS sequence"/>
</dbReference>
<sequence length="426" mass="49344">MIDYYETKEHPVNRIMVLEAFKKVKSSGGSGGIDGQRISDFEEGLNRNVYKLWNRMSSGSYHPSAIKEVLIPKKSGGTRGLGIPTVSDRVCQQVVKTYLERIVEPTFHPDSYGYRPGRNAHMAIQSATRRCSKIGWVLDIDISGFFDNIPHDLLLKAVEHYTKEKWVLMYIERWLKADVVKQGTGLIERREKGTPQGGVISGLLANMFLHFTFDKWMAKHFPKIQFERYSDDIIVHCVSNKQAAFMKTRLAERLNECGLSMNAAKTKIVYCRNDRNRENPETASSFDFLGYTFKPRYCPTKDGLKLITAACMSESSKTSVRDKLRKFSIRKFRGNIQELSSAINVMLKGWINYYCRFHKWTTVGLWFWLNRKLIEWKMAQKRRMGKRKAIRWLETVYQGKPNLFAHWQLVPPTLGRNRRPDFGSAV</sequence>
<comment type="similarity">
    <text evidence="1">Belongs to the bacterial reverse transcriptase family.</text>
</comment>
<dbReference type="PROSITE" id="PS50878">
    <property type="entry name" value="RT_POL"/>
    <property type="match status" value="1"/>
</dbReference>
<dbReference type="PANTHER" id="PTHR34047">
    <property type="entry name" value="NUCLEAR INTRON MATURASE 1, MITOCHONDRIAL-RELATED"/>
    <property type="match status" value="1"/>
</dbReference>
<dbReference type="EC" id="2.7.7.49" evidence="3"/>